<dbReference type="InterPro" id="IPR001623">
    <property type="entry name" value="DnaJ_domain"/>
</dbReference>
<evidence type="ECO:0000313" key="4">
    <source>
        <dbReference type="EMBL" id="SHH00520.1"/>
    </source>
</evidence>
<organism evidence="4 5">
    <name type="scientific">Anaerosphaera aminiphila DSM 21120</name>
    <dbReference type="NCBI Taxonomy" id="1120995"/>
    <lineage>
        <taxon>Bacteria</taxon>
        <taxon>Bacillati</taxon>
        <taxon>Bacillota</taxon>
        <taxon>Tissierellia</taxon>
        <taxon>Tissierellales</taxon>
        <taxon>Peptoniphilaceae</taxon>
        <taxon>Anaerosphaera</taxon>
    </lineage>
</organism>
<sequence>MNIWEILEIEPTENKKEIKKAYAKKLKVTHPDDDLEKFQELKEAFDLALNYRSSGEEGKSKNLKDSISKEFTDIISIEYWGNYYNKWENTEDAKNNLEMFILENVGNIPKDIINFVLEKFELFIEDELALKSFKNIPDFKVYAIDGLNNDENIKFYRVRYAIFYKLTTGFNNIEELGELFNIGENLNSKDEDLKFLKLSFGIVQDIELKHYNPLALNNTKINLSMLENTESKTYNFVKNFIEVYSKERLNLSDDFLKFQDVKYIPEYLILFLKGYASYVLENYNGAYYYWFVEKNILPKILQEIAVREISLKESYLNAEFQESFSLENKKSEDVSLDINDLFSNLDMSQNLDNWKNVLEDLSIEGYVNIQENIISFLVHNYKLLPKDVVDYIYKKFNIDDLENYKISNKLKTELKSLPNMNFKNNLIPKYMRAEFFETRYDYYFSSVRKEEGQFGNNLYNKLNSISFDYDVELIRVQQLFLEELALNKKNTMGFKDTKDQLRKLNVFQPTDTFNFYSIFFKIYDVKKINYEDFNLLLSYKKERLLIYEDIYNVILSLAFKFSKDSESSKKYRDKLPNYLMGYIDFQLKQIEKMQKRQNRTFKYIAKKIILSVSVVISAIVILALVSSYISDKTIDKRLENNYASNEMLTESELEYMGKYSTKDEVFAMRFLIEDVNIELNKKFAETYFSDEAKKIYEKNIIEQRGNKKLSLFNLKIITKYIEGRENLYTGYFYNSKLICLVEKKDDIILKIYGDGWSEILEEDEEFYSKIMLSNLLNSIKFVVSKYFVEDDKTSALIDSEYLVSEEFKTHIFEEPYNEVNYNYKMGFYLHYYDYDKDKEYIILYSNDKEDVRYIELDKFKRINKIFKEDSELVDEKLREATRDLEDDKRPIRV</sequence>
<keyword evidence="2" id="KW-0472">Membrane</keyword>
<keyword evidence="2" id="KW-0812">Transmembrane</keyword>
<feature type="domain" description="J" evidence="3">
    <location>
        <begin position="2"/>
        <end position="68"/>
    </location>
</feature>
<feature type="transmembrane region" description="Helical" evidence="2">
    <location>
        <begin position="608"/>
        <end position="629"/>
    </location>
</feature>
<reference evidence="4 5" key="1">
    <citation type="submission" date="2016-11" db="EMBL/GenBank/DDBJ databases">
        <authorList>
            <person name="Jaros S."/>
            <person name="Januszkiewicz K."/>
            <person name="Wedrychowicz H."/>
        </authorList>
    </citation>
    <scope>NUCLEOTIDE SEQUENCE [LARGE SCALE GENOMIC DNA]</scope>
    <source>
        <strain evidence="4 5">DSM 21120</strain>
    </source>
</reference>
<name>A0A1M5PFJ9_9FIRM</name>
<dbReference type="Pfam" id="PF00226">
    <property type="entry name" value="DnaJ"/>
    <property type="match status" value="1"/>
</dbReference>
<dbReference type="PROSITE" id="PS50076">
    <property type="entry name" value="DNAJ_2"/>
    <property type="match status" value="1"/>
</dbReference>
<dbReference type="AlphaFoldDB" id="A0A1M5PFJ9"/>
<dbReference type="InterPro" id="IPR036869">
    <property type="entry name" value="J_dom_sf"/>
</dbReference>
<dbReference type="OrthoDB" id="9816462at2"/>
<evidence type="ECO:0000313" key="5">
    <source>
        <dbReference type="Proteomes" id="UP000184032"/>
    </source>
</evidence>
<evidence type="ECO:0000256" key="1">
    <source>
        <dbReference type="ARBA" id="ARBA00022705"/>
    </source>
</evidence>
<dbReference type="RefSeq" id="WP_073183087.1">
    <property type="nucleotide sequence ID" value="NZ_FQXI01000001.1"/>
</dbReference>
<gene>
    <name evidence="4" type="ORF">SAMN02745245_00306</name>
</gene>
<accession>A0A1M5PFJ9</accession>
<dbReference type="SMART" id="SM00271">
    <property type="entry name" value="DnaJ"/>
    <property type="match status" value="1"/>
</dbReference>
<evidence type="ECO:0000259" key="3">
    <source>
        <dbReference type="PROSITE" id="PS50076"/>
    </source>
</evidence>
<dbReference type="GO" id="GO:0006260">
    <property type="term" value="P:DNA replication"/>
    <property type="evidence" value="ECO:0007669"/>
    <property type="project" value="UniProtKB-KW"/>
</dbReference>
<dbReference type="SUPFAM" id="SSF46565">
    <property type="entry name" value="Chaperone J-domain"/>
    <property type="match status" value="1"/>
</dbReference>
<keyword evidence="5" id="KW-1185">Reference proteome</keyword>
<dbReference type="CDD" id="cd06257">
    <property type="entry name" value="DnaJ"/>
    <property type="match status" value="1"/>
</dbReference>
<dbReference type="Proteomes" id="UP000184032">
    <property type="component" value="Unassembled WGS sequence"/>
</dbReference>
<keyword evidence="1" id="KW-0235">DNA replication</keyword>
<protein>
    <submittedName>
        <fullName evidence="4">DnaJ domain-containing protein</fullName>
    </submittedName>
</protein>
<dbReference type="EMBL" id="FQXI01000001">
    <property type="protein sequence ID" value="SHH00520.1"/>
    <property type="molecule type" value="Genomic_DNA"/>
</dbReference>
<proteinExistence type="predicted"/>
<keyword evidence="2" id="KW-1133">Transmembrane helix</keyword>
<dbReference type="STRING" id="1120995.SAMN02745245_00306"/>
<dbReference type="Gene3D" id="1.10.287.110">
    <property type="entry name" value="DnaJ domain"/>
    <property type="match status" value="1"/>
</dbReference>
<evidence type="ECO:0000256" key="2">
    <source>
        <dbReference type="SAM" id="Phobius"/>
    </source>
</evidence>